<gene>
    <name evidence="6" type="ORF">FPE_LOCUS34932</name>
</gene>
<dbReference type="InterPro" id="IPR036710">
    <property type="entry name" value="RNA_pol_Rpb5_N_sf"/>
</dbReference>
<feature type="domain" description="RNA polymerase Rpb5 N-terminal" evidence="5">
    <location>
        <begin position="30"/>
        <end position="112"/>
    </location>
</feature>
<name>A0AAD2AG31_9LAMI</name>
<evidence type="ECO:0000313" key="6">
    <source>
        <dbReference type="EMBL" id="CAI9787502.1"/>
    </source>
</evidence>
<evidence type="ECO:0000259" key="4">
    <source>
        <dbReference type="Pfam" id="PF01191"/>
    </source>
</evidence>
<dbReference type="AlphaFoldDB" id="A0AAD2AG31"/>
<dbReference type="PANTHER" id="PTHR10535:SF2">
    <property type="entry name" value="DNA-DIRECTED RNA POLYMERASE V SUBUNIT 5A"/>
    <property type="match status" value="1"/>
</dbReference>
<dbReference type="GO" id="GO:0003677">
    <property type="term" value="F:DNA binding"/>
    <property type="evidence" value="ECO:0007669"/>
    <property type="project" value="InterPro"/>
</dbReference>
<organism evidence="6 7">
    <name type="scientific">Fraxinus pennsylvanica</name>
    <dbReference type="NCBI Taxonomy" id="56036"/>
    <lineage>
        <taxon>Eukaryota</taxon>
        <taxon>Viridiplantae</taxon>
        <taxon>Streptophyta</taxon>
        <taxon>Embryophyta</taxon>
        <taxon>Tracheophyta</taxon>
        <taxon>Spermatophyta</taxon>
        <taxon>Magnoliopsida</taxon>
        <taxon>eudicotyledons</taxon>
        <taxon>Gunneridae</taxon>
        <taxon>Pentapetalae</taxon>
        <taxon>asterids</taxon>
        <taxon>lamiids</taxon>
        <taxon>Lamiales</taxon>
        <taxon>Oleaceae</taxon>
        <taxon>Oleeae</taxon>
        <taxon>Fraxinus</taxon>
    </lineage>
</organism>
<sequence length="310" mass="35548">MTKEDGVDTDVDGESLGNCLSGFVDDGSIESHRYYLARRTALEMLRDRGFAVPNAEIEFSLQEFRNKHGQKPDIDDLRITSLHRDDPSIKVLVIFCGPQIVKVNVIRAIATQIVNRDTLSRLILVVQNKITNQALKAVGLFSFKVEIFQITDLLVNITKHECKPKHQVLPEQEKQSLLKKYCLDEAQLPRMLQKDAIARYYGLEKGQVVKIICHGFIFQKTVIFKLCVVVKAMLLKSNGNYAFVFLYLVACREYCRNMMDYLVLSGEMVLRNLLSVFEPFDQRGNRRLVPMRGVYLLAIVFTELLRRGIQ</sequence>
<dbReference type="Proteomes" id="UP000834106">
    <property type="component" value="Chromosome 23"/>
</dbReference>
<dbReference type="SUPFAM" id="SSF53036">
    <property type="entry name" value="Eukaryotic RPB5 N-terminal domain"/>
    <property type="match status" value="1"/>
</dbReference>
<accession>A0AAD2AG31</accession>
<dbReference type="Gene3D" id="3.90.940.20">
    <property type="entry name" value="RPB5-like RNA polymerase subunit"/>
    <property type="match status" value="1"/>
</dbReference>
<evidence type="ECO:0008006" key="8">
    <source>
        <dbReference type="Google" id="ProtNLM"/>
    </source>
</evidence>
<dbReference type="InterPro" id="IPR005571">
    <property type="entry name" value="RNA_pol_Rpb5_N"/>
</dbReference>
<evidence type="ECO:0000256" key="2">
    <source>
        <dbReference type="ARBA" id="ARBA00023242"/>
    </source>
</evidence>
<evidence type="ECO:0000256" key="1">
    <source>
        <dbReference type="ARBA" id="ARBA00004123"/>
    </source>
</evidence>
<proteinExistence type="inferred from homology"/>
<protein>
    <recommendedName>
        <fullName evidence="8">DNA-directed RNA polymerase V subunit 5A</fullName>
    </recommendedName>
</protein>
<evidence type="ECO:0000259" key="5">
    <source>
        <dbReference type="Pfam" id="PF03871"/>
    </source>
</evidence>
<comment type="subcellular location">
    <subcellularLocation>
        <location evidence="1">Nucleus</location>
    </subcellularLocation>
</comment>
<dbReference type="GO" id="GO:0042797">
    <property type="term" value="P:tRNA transcription by RNA polymerase III"/>
    <property type="evidence" value="ECO:0007669"/>
    <property type="project" value="TreeGrafter"/>
</dbReference>
<dbReference type="GO" id="GO:0003899">
    <property type="term" value="F:DNA-directed RNA polymerase activity"/>
    <property type="evidence" value="ECO:0007669"/>
    <property type="project" value="InterPro"/>
</dbReference>
<reference evidence="6" key="1">
    <citation type="submission" date="2023-05" db="EMBL/GenBank/DDBJ databases">
        <authorList>
            <person name="Huff M."/>
        </authorList>
    </citation>
    <scope>NUCLEOTIDE SEQUENCE</scope>
</reference>
<keyword evidence="7" id="KW-1185">Reference proteome</keyword>
<keyword evidence="2" id="KW-0539">Nucleus</keyword>
<dbReference type="InterPro" id="IPR000783">
    <property type="entry name" value="RNA_pol_subH/Rpb5_C"/>
</dbReference>
<dbReference type="InterPro" id="IPR014381">
    <property type="entry name" value="Arch_Rpo5/euc_Rpb5"/>
</dbReference>
<evidence type="ECO:0000313" key="7">
    <source>
        <dbReference type="Proteomes" id="UP000834106"/>
    </source>
</evidence>
<dbReference type="GO" id="GO:0055029">
    <property type="term" value="C:nuclear DNA-directed RNA polymerase complex"/>
    <property type="evidence" value="ECO:0007669"/>
    <property type="project" value="UniProtKB-ARBA"/>
</dbReference>
<dbReference type="InterPro" id="IPR035913">
    <property type="entry name" value="RPB5-like_sf"/>
</dbReference>
<comment type="similarity">
    <text evidence="3">Belongs to the archaeal Rpo5/eukaryotic RPB5 RNA polymerase subunit family.</text>
</comment>
<dbReference type="FunFam" id="3.90.940.20:FF:000001">
    <property type="entry name" value="DNA-directed RNA polymerases I, II, and III subunit RPABC1"/>
    <property type="match status" value="1"/>
</dbReference>
<dbReference type="Pfam" id="PF01191">
    <property type="entry name" value="RNA_pol_Rpb5_C"/>
    <property type="match status" value="1"/>
</dbReference>
<dbReference type="PANTHER" id="PTHR10535">
    <property type="entry name" value="DNA-DIRECTED RNA POLYMERASES I, II, AND III SUBUNIT RPABC1"/>
    <property type="match status" value="1"/>
</dbReference>
<dbReference type="Pfam" id="PF03871">
    <property type="entry name" value="RNA_pol_Rpb5_N"/>
    <property type="match status" value="1"/>
</dbReference>
<dbReference type="SUPFAM" id="SSF55287">
    <property type="entry name" value="RPB5-like RNA polymerase subunit"/>
    <property type="match status" value="1"/>
</dbReference>
<feature type="domain" description="RNA polymerase subunit H/Rpb5 C-terminal" evidence="4">
    <location>
        <begin position="155"/>
        <end position="226"/>
    </location>
</feature>
<dbReference type="GO" id="GO:0006366">
    <property type="term" value="P:transcription by RNA polymerase II"/>
    <property type="evidence" value="ECO:0007669"/>
    <property type="project" value="TreeGrafter"/>
</dbReference>
<dbReference type="Gene3D" id="3.40.1340.10">
    <property type="entry name" value="RNA polymerase, Rpb5, N-terminal domain"/>
    <property type="match status" value="1"/>
</dbReference>
<dbReference type="EMBL" id="OU503058">
    <property type="protein sequence ID" value="CAI9787502.1"/>
    <property type="molecule type" value="Genomic_DNA"/>
</dbReference>
<evidence type="ECO:0000256" key="3">
    <source>
        <dbReference type="ARBA" id="ARBA00025765"/>
    </source>
</evidence>
<dbReference type="GO" id="GO:0006362">
    <property type="term" value="P:transcription elongation by RNA polymerase I"/>
    <property type="evidence" value="ECO:0007669"/>
    <property type="project" value="TreeGrafter"/>
</dbReference>